<proteinExistence type="predicted"/>
<evidence type="ECO:0000313" key="1">
    <source>
        <dbReference type="EMBL" id="EYC18510.1"/>
    </source>
</evidence>
<reference evidence="2" key="1">
    <citation type="journal article" date="2015" name="Nat. Genet.">
        <title>The genome and transcriptome of the zoonotic hookworm Ancylostoma ceylanicum identify infection-specific gene families.</title>
        <authorList>
            <person name="Schwarz E.M."/>
            <person name="Hu Y."/>
            <person name="Antoshechkin I."/>
            <person name="Miller M.M."/>
            <person name="Sternberg P.W."/>
            <person name="Aroian R.V."/>
        </authorList>
    </citation>
    <scope>NUCLEOTIDE SEQUENCE</scope>
    <source>
        <strain evidence="2">HY135</strain>
    </source>
</reference>
<evidence type="ECO:0000313" key="2">
    <source>
        <dbReference type="Proteomes" id="UP000024635"/>
    </source>
</evidence>
<sequence>MSGHLSSFWYVTSVKEKEAHKRICIENVEGVLILEAVTSCFDLFSYEDNMLRYTPCLKVPFELLLEAPKAQVEAFDMEKLGWELYLKTKIFFAQDDAPPNPENFKYSLLKIPGWKVVYYPSDILDQALSDYHLVM</sequence>
<comment type="caution">
    <text evidence="1">The sequence shown here is derived from an EMBL/GenBank/DDBJ whole genome shotgun (WGS) entry which is preliminary data.</text>
</comment>
<dbReference type="Proteomes" id="UP000024635">
    <property type="component" value="Unassembled WGS sequence"/>
</dbReference>
<protein>
    <submittedName>
        <fullName evidence="1">Uncharacterized protein</fullName>
    </submittedName>
</protein>
<keyword evidence="2" id="KW-1185">Reference proteome</keyword>
<gene>
    <name evidence="1" type="primary">Acey_s0027.g1557</name>
    <name evidence="1" type="ORF">Y032_0027g1557</name>
</gene>
<name>A0A016UTL9_9BILA</name>
<dbReference type="AlphaFoldDB" id="A0A016UTL9"/>
<accession>A0A016UTL9</accession>
<organism evidence="1 2">
    <name type="scientific">Ancylostoma ceylanicum</name>
    <dbReference type="NCBI Taxonomy" id="53326"/>
    <lineage>
        <taxon>Eukaryota</taxon>
        <taxon>Metazoa</taxon>
        <taxon>Ecdysozoa</taxon>
        <taxon>Nematoda</taxon>
        <taxon>Chromadorea</taxon>
        <taxon>Rhabditida</taxon>
        <taxon>Rhabditina</taxon>
        <taxon>Rhabditomorpha</taxon>
        <taxon>Strongyloidea</taxon>
        <taxon>Ancylostomatidae</taxon>
        <taxon>Ancylostomatinae</taxon>
        <taxon>Ancylostoma</taxon>
    </lineage>
</organism>
<dbReference type="EMBL" id="JARK01001363">
    <property type="protein sequence ID" value="EYC18510.1"/>
    <property type="molecule type" value="Genomic_DNA"/>
</dbReference>